<keyword evidence="5" id="KW-0456">Lyase</keyword>
<dbReference type="SMART" id="SM01057">
    <property type="entry name" value="Carb_anhydrase"/>
    <property type="match status" value="1"/>
</dbReference>
<keyword evidence="10" id="KW-1185">Reference proteome</keyword>
<evidence type="ECO:0000313" key="10">
    <source>
        <dbReference type="Proteomes" id="UP001152798"/>
    </source>
</evidence>
<dbReference type="InterPro" id="IPR023561">
    <property type="entry name" value="Carbonic_anhydrase_a-class"/>
</dbReference>
<keyword evidence="4" id="KW-0862">Zinc</keyword>
<dbReference type="OrthoDB" id="429145at2759"/>
<accession>A0A9P0E852</accession>
<sequence>MQEEEVSSIQEKKGFSHEAMVTMTEKEYNDLEKEYIEEKEAERINAENIEAEKKNAEKTMRHILNWRIRKGCRPSKTIQELLTNWIEQYEDMERPTVIKLSNREVNEQIHTDVIPEFCHYDKSYYVNEAMKWKTKKDKYRGEYKDSPVNIETDKVKKCKYYRKLIITGLWEKDKLITMCNAGDSVRGTISGEVLLSSGPLFGNYKFQEFSLKFGDTNNNGTDHSINGQRFALEFHMNFYQISYKECPPRVLRTRSRNAVLVILFQESQEPQYYELFSLISHLNKTGKKITITDNILYDFKNVLSSSEYYNYVGSSSEKPYLPNVEWFIFKKIQPIHKTQMELLWQLRKTGTLKPTFHQIQPIGERIVFEPSYKYHEKCRGKPICEC</sequence>
<evidence type="ECO:0000313" key="9">
    <source>
        <dbReference type="EMBL" id="CAH1391878.1"/>
    </source>
</evidence>
<name>A0A9P0E852_NEZVI</name>
<dbReference type="EMBL" id="OV725077">
    <property type="protein sequence ID" value="CAH1391878.1"/>
    <property type="molecule type" value="Genomic_DNA"/>
</dbReference>
<dbReference type="GO" id="GO:0008270">
    <property type="term" value="F:zinc ion binding"/>
    <property type="evidence" value="ECO:0007669"/>
    <property type="project" value="InterPro"/>
</dbReference>
<dbReference type="SUPFAM" id="SSF51069">
    <property type="entry name" value="Carbonic anhydrase"/>
    <property type="match status" value="1"/>
</dbReference>
<keyword evidence="7" id="KW-0175">Coiled coil</keyword>
<dbReference type="InterPro" id="IPR001148">
    <property type="entry name" value="CA_dom"/>
</dbReference>
<gene>
    <name evidence="9" type="ORF">NEZAVI_LOCUS2805</name>
</gene>
<dbReference type="PANTHER" id="PTHR18952">
    <property type="entry name" value="CARBONIC ANHYDRASE"/>
    <property type="match status" value="1"/>
</dbReference>
<dbReference type="AlphaFoldDB" id="A0A9P0E852"/>
<dbReference type="PANTHER" id="PTHR18952:SF265">
    <property type="entry name" value="CARBONIC ANHYDRASE"/>
    <property type="match status" value="1"/>
</dbReference>
<evidence type="ECO:0000256" key="3">
    <source>
        <dbReference type="ARBA" id="ARBA00022723"/>
    </source>
</evidence>
<dbReference type="Pfam" id="PF00194">
    <property type="entry name" value="Carb_anhydrase"/>
    <property type="match status" value="1"/>
</dbReference>
<dbReference type="Proteomes" id="UP001152798">
    <property type="component" value="Chromosome 1"/>
</dbReference>
<evidence type="ECO:0000256" key="7">
    <source>
        <dbReference type="SAM" id="Coils"/>
    </source>
</evidence>
<dbReference type="EC" id="4.2.1.1" evidence="2"/>
<proteinExistence type="inferred from homology"/>
<reference evidence="9" key="1">
    <citation type="submission" date="2022-01" db="EMBL/GenBank/DDBJ databases">
        <authorList>
            <person name="King R."/>
        </authorList>
    </citation>
    <scope>NUCLEOTIDE SEQUENCE</scope>
</reference>
<dbReference type="GO" id="GO:0004089">
    <property type="term" value="F:carbonate dehydratase activity"/>
    <property type="evidence" value="ECO:0007669"/>
    <property type="project" value="UniProtKB-EC"/>
</dbReference>
<feature type="coiled-coil region" evidence="7">
    <location>
        <begin position="21"/>
        <end position="61"/>
    </location>
</feature>
<organism evidence="9 10">
    <name type="scientific">Nezara viridula</name>
    <name type="common">Southern green stink bug</name>
    <name type="synonym">Cimex viridulus</name>
    <dbReference type="NCBI Taxonomy" id="85310"/>
    <lineage>
        <taxon>Eukaryota</taxon>
        <taxon>Metazoa</taxon>
        <taxon>Ecdysozoa</taxon>
        <taxon>Arthropoda</taxon>
        <taxon>Hexapoda</taxon>
        <taxon>Insecta</taxon>
        <taxon>Pterygota</taxon>
        <taxon>Neoptera</taxon>
        <taxon>Paraneoptera</taxon>
        <taxon>Hemiptera</taxon>
        <taxon>Heteroptera</taxon>
        <taxon>Panheteroptera</taxon>
        <taxon>Pentatomomorpha</taxon>
        <taxon>Pentatomoidea</taxon>
        <taxon>Pentatomidae</taxon>
        <taxon>Pentatominae</taxon>
        <taxon>Nezara</taxon>
    </lineage>
</organism>
<dbReference type="PROSITE" id="PS51144">
    <property type="entry name" value="ALPHA_CA_2"/>
    <property type="match status" value="1"/>
</dbReference>
<dbReference type="InterPro" id="IPR036398">
    <property type="entry name" value="CA_dom_sf"/>
</dbReference>
<keyword evidence="3" id="KW-0479">Metal-binding</keyword>
<evidence type="ECO:0000256" key="6">
    <source>
        <dbReference type="ARBA" id="ARBA00048348"/>
    </source>
</evidence>
<feature type="domain" description="Alpha-carbonic anhydrase" evidence="8">
    <location>
        <begin position="118"/>
        <end position="371"/>
    </location>
</feature>
<dbReference type="Gene3D" id="3.10.200.10">
    <property type="entry name" value="Alpha carbonic anhydrase"/>
    <property type="match status" value="1"/>
</dbReference>
<evidence type="ECO:0000259" key="8">
    <source>
        <dbReference type="PROSITE" id="PS51144"/>
    </source>
</evidence>
<evidence type="ECO:0000256" key="4">
    <source>
        <dbReference type="ARBA" id="ARBA00022833"/>
    </source>
</evidence>
<evidence type="ECO:0000256" key="5">
    <source>
        <dbReference type="ARBA" id="ARBA00023239"/>
    </source>
</evidence>
<comment type="catalytic activity">
    <reaction evidence="6">
        <text>hydrogencarbonate + H(+) = CO2 + H2O</text>
        <dbReference type="Rhea" id="RHEA:10748"/>
        <dbReference type="ChEBI" id="CHEBI:15377"/>
        <dbReference type="ChEBI" id="CHEBI:15378"/>
        <dbReference type="ChEBI" id="CHEBI:16526"/>
        <dbReference type="ChEBI" id="CHEBI:17544"/>
        <dbReference type="EC" id="4.2.1.1"/>
    </reaction>
</comment>
<evidence type="ECO:0000256" key="2">
    <source>
        <dbReference type="ARBA" id="ARBA00012925"/>
    </source>
</evidence>
<protein>
    <recommendedName>
        <fullName evidence="2">carbonic anhydrase</fullName>
        <ecNumber evidence="2">4.2.1.1</ecNumber>
    </recommendedName>
</protein>
<evidence type="ECO:0000256" key="1">
    <source>
        <dbReference type="ARBA" id="ARBA00010718"/>
    </source>
</evidence>
<comment type="similarity">
    <text evidence="1">Belongs to the alpha-carbonic anhydrase family.</text>
</comment>